<comment type="function">
    <text evidence="9">Sterol O-acyltransferase that catalyzes the formation of stery esters.</text>
</comment>
<evidence type="ECO:0000256" key="13">
    <source>
        <dbReference type="SAM" id="Phobius"/>
    </source>
</evidence>
<evidence type="ECO:0000256" key="4">
    <source>
        <dbReference type="ARBA" id="ARBA00022692"/>
    </source>
</evidence>
<evidence type="ECO:0000256" key="9">
    <source>
        <dbReference type="ARBA" id="ARBA00023568"/>
    </source>
</evidence>
<dbReference type="InterPro" id="IPR014371">
    <property type="entry name" value="Oat_ACAT_DAG_ARE"/>
</dbReference>
<evidence type="ECO:0000256" key="6">
    <source>
        <dbReference type="ARBA" id="ARBA00022989"/>
    </source>
</evidence>
<feature type="transmembrane region" description="Helical" evidence="13">
    <location>
        <begin position="454"/>
        <end position="475"/>
    </location>
</feature>
<reference evidence="14 15" key="1">
    <citation type="journal article" date="2016" name="Mol. Biol. Evol.">
        <title>Comparative Genomics of Early-Diverging Mushroom-Forming Fungi Provides Insights into the Origins of Lignocellulose Decay Capabilities.</title>
        <authorList>
            <person name="Nagy L.G."/>
            <person name="Riley R."/>
            <person name="Tritt A."/>
            <person name="Adam C."/>
            <person name="Daum C."/>
            <person name="Floudas D."/>
            <person name="Sun H."/>
            <person name="Yadav J.S."/>
            <person name="Pangilinan J."/>
            <person name="Larsson K.H."/>
            <person name="Matsuura K."/>
            <person name="Barry K."/>
            <person name="Labutti K."/>
            <person name="Kuo R."/>
            <person name="Ohm R.A."/>
            <person name="Bhattacharya S.S."/>
            <person name="Shirouzu T."/>
            <person name="Yoshinaga Y."/>
            <person name="Martin F.M."/>
            <person name="Grigoriev I.V."/>
            <person name="Hibbett D.S."/>
        </authorList>
    </citation>
    <scope>NUCLEOTIDE SEQUENCE [LARGE SCALE GENOMIC DNA]</scope>
    <source>
        <strain evidence="14 15">TUFC12733</strain>
    </source>
</reference>
<keyword evidence="3 10" id="KW-0808">Transferase</keyword>
<keyword evidence="4 13" id="KW-0812">Transmembrane</keyword>
<dbReference type="PIRSF" id="PIRSF000439">
    <property type="entry name" value="Oat_ACAT_DAG_ARE"/>
    <property type="match status" value="1"/>
</dbReference>
<evidence type="ECO:0000256" key="10">
    <source>
        <dbReference type="PIRNR" id="PIRNR000439"/>
    </source>
</evidence>
<feature type="transmembrane region" description="Helical" evidence="13">
    <location>
        <begin position="177"/>
        <end position="201"/>
    </location>
</feature>
<feature type="transmembrane region" description="Helical" evidence="13">
    <location>
        <begin position="415"/>
        <end position="434"/>
    </location>
</feature>
<feature type="transmembrane region" description="Helical" evidence="13">
    <location>
        <begin position="106"/>
        <end position="124"/>
    </location>
</feature>
<evidence type="ECO:0000313" key="15">
    <source>
        <dbReference type="Proteomes" id="UP000076738"/>
    </source>
</evidence>
<evidence type="ECO:0000256" key="11">
    <source>
        <dbReference type="PIRSR" id="PIRSR000439-1"/>
    </source>
</evidence>
<evidence type="ECO:0000256" key="12">
    <source>
        <dbReference type="SAM" id="MobiDB-lite"/>
    </source>
</evidence>
<accession>A0A167J3H0</accession>
<dbReference type="GO" id="GO:0008204">
    <property type="term" value="P:ergosterol metabolic process"/>
    <property type="evidence" value="ECO:0007669"/>
    <property type="project" value="TreeGrafter"/>
</dbReference>
<comment type="subcellular location">
    <subcellularLocation>
        <location evidence="1 10">Endoplasmic reticulum membrane</location>
        <topology evidence="1 10">Multi-pass membrane protein</topology>
    </subcellularLocation>
</comment>
<keyword evidence="5 10" id="KW-0256">Endoplasmic reticulum</keyword>
<feature type="transmembrane region" description="Helical" evidence="13">
    <location>
        <begin position="149"/>
        <end position="170"/>
    </location>
</feature>
<feature type="transmembrane region" description="Helical" evidence="13">
    <location>
        <begin position="562"/>
        <end position="580"/>
    </location>
</feature>
<keyword evidence="8 10" id="KW-0012">Acyltransferase</keyword>
<evidence type="ECO:0000313" key="14">
    <source>
        <dbReference type="EMBL" id="KZO93213.1"/>
    </source>
</evidence>
<dbReference type="OrthoDB" id="10039049at2759"/>
<proteinExistence type="inferred from homology"/>
<evidence type="ECO:0000256" key="3">
    <source>
        <dbReference type="ARBA" id="ARBA00022679"/>
    </source>
</evidence>
<dbReference type="GO" id="GO:0034737">
    <property type="term" value="F:ergosterol O-acyltransferase activity"/>
    <property type="evidence" value="ECO:0007669"/>
    <property type="project" value="TreeGrafter"/>
</dbReference>
<feature type="compositionally biased region" description="Basic and acidic residues" evidence="12">
    <location>
        <begin position="265"/>
        <end position="276"/>
    </location>
</feature>
<evidence type="ECO:0000256" key="1">
    <source>
        <dbReference type="ARBA" id="ARBA00004477"/>
    </source>
</evidence>
<evidence type="ECO:0000256" key="5">
    <source>
        <dbReference type="ARBA" id="ARBA00022824"/>
    </source>
</evidence>
<dbReference type="InterPro" id="IPR004299">
    <property type="entry name" value="MBOAT_fam"/>
</dbReference>
<gene>
    <name evidence="14" type="ORF">CALVIDRAFT_529634</name>
</gene>
<dbReference type="PANTHER" id="PTHR10408:SF9">
    <property type="entry name" value="STEROL O-ACYLTRANSFERASE 2-RELATED"/>
    <property type="match status" value="1"/>
</dbReference>
<keyword evidence="6 13" id="KW-1133">Transmembrane helix</keyword>
<feature type="transmembrane region" description="Helical" evidence="13">
    <location>
        <begin position="592"/>
        <end position="611"/>
    </location>
</feature>
<feature type="transmembrane region" description="Helical" evidence="13">
    <location>
        <begin position="537"/>
        <end position="556"/>
    </location>
</feature>
<keyword evidence="15" id="KW-1185">Reference proteome</keyword>
<dbReference type="PANTHER" id="PTHR10408">
    <property type="entry name" value="STEROL O-ACYLTRANSFERASE"/>
    <property type="match status" value="1"/>
</dbReference>
<dbReference type="Pfam" id="PF03062">
    <property type="entry name" value="MBOAT"/>
    <property type="match status" value="1"/>
</dbReference>
<protein>
    <recommendedName>
        <fullName evidence="10">O-acyltransferase</fullName>
    </recommendedName>
</protein>
<feature type="transmembrane region" description="Helical" evidence="13">
    <location>
        <begin position="213"/>
        <end position="234"/>
    </location>
</feature>
<dbReference type="GO" id="GO:0005789">
    <property type="term" value="C:endoplasmic reticulum membrane"/>
    <property type="evidence" value="ECO:0007669"/>
    <property type="project" value="UniProtKB-SubCell"/>
</dbReference>
<feature type="active site" evidence="11">
    <location>
        <position position="549"/>
    </location>
</feature>
<sequence>MSKPLQGTELPSVPVIQVSDEAPVLKANGHGHASHAHAHTLHGHTDVRTADISSKGSKIETAEGTIHVQPFRPRGSKHLRAVVSFTPRISAFDRENETSGQDQFRGFYTLFWIAMFLLILRTFVTSYEQNGYPLSLAFASLFSRDAKTLALSDGLMVLSTGLCVPFIKVIQRGWIRYWPLGATLQYFWLTATLVGAITWTFNRQWPWVQSGFLTLHAMVMCMKVHSYLAVNGYLSDVHRQAEKLDLQLRAACVAEGGGWEQANEDATKAREKHETSTEDSPIGTPALVPEGATTKGYAGGNPIAEGLRPRLMAVVEGTPAASRAATPPPEQSKLEKKPYFPPIEPYHHPLADHPNPKISELAEELGALEQELTSVGPNRVRWPENVTFLSFADYMLIPTLVYELEYPRTDRIRPIYLVEKTVATFGTFTLLYTVTEHYIMPLTPHPDQSFFRSLIDLALPFMTQLCYIILFYLIFECICNGFAELSRFADRQFYDDWWNSVTWDEFARKWNKPVHTFLLRHVYASTISSYKISKTSAMWITFMVSAMGHELVMAIVTKKLRMYLFLMQMCQIPMIFLGRIPAVRRNKTLGNVVFWMGLMAGFPLLCVAYVAY</sequence>
<keyword evidence="7 10" id="KW-0472">Membrane</keyword>
<name>A0A167J3H0_CALVF</name>
<dbReference type="EMBL" id="KV417303">
    <property type="protein sequence ID" value="KZO93213.1"/>
    <property type="molecule type" value="Genomic_DNA"/>
</dbReference>
<evidence type="ECO:0000256" key="8">
    <source>
        <dbReference type="ARBA" id="ARBA00023315"/>
    </source>
</evidence>
<evidence type="ECO:0000256" key="2">
    <source>
        <dbReference type="ARBA" id="ARBA00009010"/>
    </source>
</evidence>
<dbReference type="AlphaFoldDB" id="A0A167J3H0"/>
<comment type="similarity">
    <text evidence="2 10">Belongs to the membrane-bound acyltransferase family. Sterol o-acyltransferase subfamily.</text>
</comment>
<feature type="region of interest" description="Disordered" evidence="12">
    <location>
        <begin position="260"/>
        <end position="301"/>
    </location>
</feature>
<dbReference type="STRING" id="1330018.A0A167J3H0"/>
<evidence type="ECO:0000256" key="7">
    <source>
        <dbReference type="ARBA" id="ARBA00023136"/>
    </source>
</evidence>
<dbReference type="Proteomes" id="UP000076738">
    <property type="component" value="Unassembled WGS sequence"/>
</dbReference>
<organism evidence="14 15">
    <name type="scientific">Calocera viscosa (strain TUFC12733)</name>
    <dbReference type="NCBI Taxonomy" id="1330018"/>
    <lineage>
        <taxon>Eukaryota</taxon>
        <taxon>Fungi</taxon>
        <taxon>Dikarya</taxon>
        <taxon>Basidiomycota</taxon>
        <taxon>Agaricomycotina</taxon>
        <taxon>Dacrymycetes</taxon>
        <taxon>Dacrymycetales</taxon>
        <taxon>Dacrymycetaceae</taxon>
        <taxon>Calocera</taxon>
    </lineage>
</organism>